<reference evidence="2 3" key="1">
    <citation type="journal article" date="2023" name="Commun. Biol.">
        <title>Reorganization of the ancestral sex-determining regions during the evolution of trioecy in Pleodorina starrii.</title>
        <authorList>
            <person name="Takahashi K."/>
            <person name="Suzuki S."/>
            <person name="Kawai-Toyooka H."/>
            <person name="Yamamoto K."/>
            <person name="Hamaji T."/>
            <person name="Ootsuki R."/>
            <person name="Yamaguchi H."/>
            <person name="Kawachi M."/>
            <person name="Higashiyama T."/>
            <person name="Nozaki H."/>
        </authorList>
    </citation>
    <scope>NUCLEOTIDE SEQUENCE [LARGE SCALE GENOMIC DNA]</scope>
    <source>
        <strain evidence="2 3">NIES-4479</strain>
    </source>
</reference>
<feature type="region of interest" description="Disordered" evidence="1">
    <location>
        <begin position="471"/>
        <end position="613"/>
    </location>
</feature>
<feature type="compositionally biased region" description="Basic and acidic residues" evidence="1">
    <location>
        <begin position="492"/>
        <end position="505"/>
    </location>
</feature>
<feature type="compositionally biased region" description="Pro residues" evidence="1">
    <location>
        <begin position="848"/>
        <end position="860"/>
    </location>
</feature>
<feature type="compositionally biased region" description="Low complexity" evidence="1">
    <location>
        <begin position="471"/>
        <end position="484"/>
    </location>
</feature>
<feature type="region of interest" description="Disordered" evidence="1">
    <location>
        <begin position="65"/>
        <end position="96"/>
    </location>
</feature>
<evidence type="ECO:0000256" key="1">
    <source>
        <dbReference type="SAM" id="MobiDB-lite"/>
    </source>
</evidence>
<feature type="compositionally biased region" description="Polar residues" evidence="1">
    <location>
        <begin position="554"/>
        <end position="568"/>
    </location>
</feature>
<feature type="compositionally biased region" description="Low complexity" evidence="1">
    <location>
        <begin position="637"/>
        <end position="661"/>
    </location>
</feature>
<comment type="caution">
    <text evidence="2">The sequence shown here is derived from an EMBL/GenBank/DDBJ whole genome shotgun (WGS) entry which is preliminary data.</text>
</comment>
<feature type="compositionally biased region" description="Low complexity" evidence="1">
    <location>
        <begin position="1155"/>
        <end position="1208"/>
    </location>
</feature>
<feature type="compositionally biased region" description="Low complexity" evidence="1">
    <location>
        <begin position="1094"/>
        <end position="1115"/>
    </location>
</feature>
<feature type="region of interest" description="Disordered" evidence="1">
    <location>
        <begin position="1009"/>
        <end position="1212"/>
    </location>
</feature>
<feature type="compositionally biased region" description="Low complexity" evidence="1">
    <location>
        <begin position="1134"/>
        <end position="1147"/>
    </location>
</feature>
<protein>
    <submittedName>
        <fullName evidence="2">Uncharacterized protein</fullName>
    </submittedName>
</protein>
<feature type="compositionally biased region" description="Low complexity" evidence="1">
    <location>
        <begin position="388"/>
        <end position="399"/>
    </location>
</feature>
<feature type="region of interest" description="Disordered" evidence="1">
    <location>
        <begin position="637"/>
        <end position="788"/>
    </location>
</feature>
<feature type="compositionally biased region" description="Low complexity" evidence="1">
    <location>
        <begin position="508"/>
        <end position="533"/>
    </location>
</feature>
<gene>
    <name evidence="2" type="primary">PLEST009099</name>
    <name evidence="2" type="ORF">PLESTB_000616800</name>
</gene>
<dbReference type="EMBL" id="BRXU01000006">
    <property type="protein sequence ID" value="GLC52327.1"/>
    <property type="molecule type" value="Genomic_DNA"/>
</dbReference>
<evidence type="ECO:0000313" key="3">
    <source>
        <dbReference type="Proteomes" id="UP001165080"/>
    </source>
</evidence>
<feature type="compositionally biased region" description="Basic and acidic residues" evidence="1">
    <location>
        <begin position="740"/>
        <end position="762"/>
    </location>
</feature>
<feature type="region of interest" description="Disordered" evidence="1">
    <location>
        <begin position="825"/>
        <end position="991"/>
    </location>
</feature>
<sequence length="1241" mass="125976">MRQELYDVLQAVDAAVRDGRPAVAGRVPPEDWDGWETVLAALGMTDRLHVVALAREAVTKIQQQLGAAAAEDGPHEDAPELEDGGGVAEDRPRQGVQGNVPVCLGARIVDEVHVDSEGAMFEIWSPMHGGYSWVTEAVFRAEFEGAAESMLNRWRAPQGARLPTGAGEFSPREAESLLGGPGPGGPPLRTSIRTRQSDASPACPPARRPGEQSGSGGQPAGREGDEAQATDRQLPAGGRQSRPRTRSPAADRRAVDGVECSRQQGRQSPASPPEETRGHGPQPRQQAPPVHIDDHDPNSSYCNPEAAAALWKTFTATFAQAFDRKQQSLQEQILLARHSALFEARRAPRAGADGQNPGADLEGAAEKSGHIAEGAPLQQRKLGRRRASAPGPTTGPAAPHVVVGVGAAARAAGASQRRGLAAAAAGTVPSALGTQAPLPARQQEAGEKQGRKKGGRRCSAADVAGAAAAAAAGARAEDGGAAQRPGKRRRRLRDEGGAAGRRDGDGTGASPAEAQRQAGPARARQPQPGAAQKPAPPNPALPGRTVDSPMLRSPASSAGVTISDSDSAGTPAADAAVQSRAPVGAPDAVDTARVQHAQPEPEPPRRRPAIIPSDEARAAWKKLGEVLRACRAAAAQYEANDAGAGAAQQAAARNTAAQQAQRPDGRTSLPVAGQPQSNEEPFRTQPDLGMAGQVPVPSAERAAPGLGTASASPDAALTAAAIQHGAQPRDESAPEPLGAGEERRDDEGGVQDEARDADEVQRAARQAGRNGPPEEPPGELMRASQGVQTSQWLLDSWVLDMQQRQQAEPSRHAVAVQTSQAPAQPLLLVPPLPASEAQQSYQQQQQQPPGPVGPPAPPPAVLSESPPVGADPQPLGSQALHYGNQAGTVVGVKVAQPQPERQQQPGKPPRRGRRHDAGRGSCRPVPATEPSATPAVAPGGAAAEVQPGAVELRAQERSAAEEDAAAQDSTAAAAAPPPADGDGRAAAAGLQPSRGALLEDVQTWMGRKCAPLVATSPRRDGRNPPLRPADGRRTVGGGGGGDAGDGDGGQGQDCQRAPPAATDVVGAGEMEGQPPPMARDALIGPPQLGGGQGPAPMDTAAAALEAATGVAPGPGASVGAGGSRGAAVEQPGSAATAAALPGAQVPAEQLGGGQQALDSDAGAAAGPAAAAGAGAGAGDPEAAAGPAGAAAGDAELQQQQQQQVAAAGYLAPQEPSTEVDEFVLMSAPPDFFTQPLSQPFY</sequence>
<feature type="compositionally biased region" description="Low complexity" evidence="1">
    <location>
        <begin position="896"/>
        <end position="905"/>
    </location>
</feature>
<dbReference type="AlphaFoldDB" id="A0A9W6BIQ0"/>
<accession>A0A9W6BIQ0</accession>
<feature type="region of interest" description="Disordered" evidence="1">
    <location>
        <begin position="431"/>
        <end position="459"/>
    </location>
</feature>
<dbReference type="OrthoDB" id="540551at2759"/>
<feature type="compositionally biased region" description="Gly residues" evidence="1">
    <location>
        <begin position="1034"/>
        <end position="1051"/>
    </location>
</feature>
<feature type="compositionally biased region" description="Low complexity" evidence="1">
    <location>
        <begin position="834"/>
        <end position="847"/>
    </location>
</feature>
<evidence type="ECO:0000313" key="2">
    <source>
        <dbReference type="EMBL" id="GLC52327.1"/>
    </source>
</evidence>
<keyword evidence="3" id="KW-1185">Reference proteome</keyword>
<feature type="region of interest" description="Disordered" evidence="1">
    <location>
        <begin position="347"/>
        <end position="399"/>
    </location>
</feature>
<proteinExistence type="predicted"/>
<organism evidence="2 3">
    <name type="scientific">Pleodorina starrii</name>
    <dbReference type="NCBI Taxonomy" id="330485"/>
    <lineage>
        <taxon>Eukaryota</taxon>
        <taxon>Viridiplantae</taxon>
        <taxon>Chlorophyta</taxon>
        <taxon>core chlorophytes</taxon>
        <taxon>Chlorophyceae</taxon>
        <taxon>CS clade</taxon>
        <taxon>Chlamydomonadales</taxon>
        <taxon>Volvocaceae</taxon>
        <taxon>Pleodorina</taxon>
    </lineage>
</organism>
<feature type="compositionally biased region" description="Low complexity" evidence="1">
    <location>
        <begin position="932"/>
        <end position="950"/>
    </location>
</feature>
<name>A0A9W6BIQ0_9CHLO</name>
<dbReference type="Proteomes" id="UP001165080">
    <property type="component" value="Unassembled WGS sequence"/>
</dbReference>
<feature type="region of interest" description="Disordered" evidence="1">
    <location>
        <begin position="162"/>
        <end position="303"/>
    </location>
</feature>
<feature type="compositionally biased region" description="Low complexity" evidence="1">
    <location>
        <begin position="708"/>
        <end position="721"/>
    </location>
</feature>